<reference evidence="3 4" key="1">
    <citation type="submission" date="2024-02" db="EMBL/GenBank/DDBJ databases">
        <title>Draft genome sequence of Collimonas sp. strain H4R21, an effective mineral-weathering bacterial strain isolated from the beech rhizosphere.</title>
        <authorList>
            <person name="Morin E."/>
            <person name="Uroz S."/>
            <person name="Leveau J.H.J."/>
            <person name="Kumar R."/>
            <person name="Rey M.W."/>
            <person name="Pham J."/>
        </authorList>
    </citation>
    <scope>NUCLEOTIDE SEQUENCE [LARGE SCALE GENOMIC DNA]</scope>
    <source>
        <strain evidence="3 4">H4R21</strain>
    </source>
</reference>
<feature type="chain" id="PRO_5046121291" evidence="1">
    <location>
        <begin position="23"/>
        <end position="466"/>
    </location>
</feature>
<dbReference type="InterPro" id="IPR011225">
    <property type="entry name" value="IV_sec_VirJ"/>
</dbReference>
<dbReference type="GO" id="GO:0016787">
    <property type="term" value="F:hydrolase activity"/>
    <property type="evidence" value="ECO:0007669"/>
    <property type="project" value="UniProtKB-KW"/>
</dbReference>
<evidence type="ECO:0000313" key="4">
    <source>
        <dbReference type="Proteomes" id="UP001495910"/>
    </source>
</evidence>
<dbReference type="Pfam" id="PF06057">
    <property type="entry name" value="VirJ"/>
    <property type="match status" value="1"/>
</dbReference>
<proteinExistence type="predicted"/>
<keyword evidence="3" id="KW-0378">Hydrolase</keyword>
<dbReference type="EMBL" id="JBANDC010000003">
    <property type="protein sequence ID" value="MEM4986666.1"/>
    <property type="molecule type" value="Genomic_DNA"/>
</dbReference>
<name>A0ABU9PRP8_9BURK</name>
<evidence type="ECO:0000259" key="2">
    <source>
        <dbReference type="Pfam" id="PF06057"/>
    </source>
</evidence>
<feature type="signal peptide" evidence="1">
    <location>
        <begin position="1"/>
        <end position="22"/>
    </location>
</feature>
<organism evidence="3 4">
    <name type="scientific">Collimonas rhizosphaerae</name>
    <dbReference type="NCBI Taxonomy" id="3126357"/>
    <lineage>
        <taxon>Bacteria</taxon>
        <taxon>Pseudomonadati</taxon>
        <taxon>Pseudomonadota</taxon>
        <taxon>Betaproteobacteria</taxon>
        <taxon>Burkholderiales</taxon>
        <taxon>Oxalobacteraceae</taxon>
        <taxon>Collimonas</taxon>
    </lineage>
</organism>
<sequence>MKQRMICLALCATACIGSSARADDAHRSVSHGRFKSVEIYQPAGPVNGVVLLLSGDAGWNQGAAEKARALAEQGALVAGISTPQLFASLNADGGDCAFPDGDLENLSRFVQAYEKVPGYYPPLLVGEGSGASFAYAMLAQAPAGTFGGAISLGFCPALSLRKPLCKGEGVRFKARAKGQGVDLLPVSRLPAAWRVLPDAQLPGAARCEAGVTRAFVASVGGAELIQAAGQDGLAQLKSAYSSLNAKQAVAVQAPPAAVSDLPVVEVAALAPPGHNQDAGTMVILISGDGGWAGIDRDVANALSKRGVPVVGIDSLRYFWSARTPASTAKDVERLMQFYMARWKKDKVVLIGYSQGADVLPFVGNRLSGKALASVPLVAMMGLGKKADFQFHLTNWVSSSNDGLPIPPEVAKLPAGLAMCIYGSEETDSACPSLDASRVKLLKLSGGHHFDGNYERLAGLILDAARK</sequence>
<protein>
    <submittedName>
        <fullName evidence="3">AcvB/VirJ family lysyl-phosphatidylglycerol hydrolase</fullName>
    </submittedName>
</protein>
<feature type="domain" description="Bacterial virulence" evidence="2">
    <location>
        <begin position="280"/>
        <end position="465"/>
    </location>
</feature>
<dbReference type="InterPro" id="IPR029058">
    <property type="entry name" value="AB_hydrolase_fold"/>
</dbReference>
<evidence type="ECO:0000256" key="1">
    <source>
        <dbReference type="SAM" id="SignalP"/>
    </source>
</evidence>
<dbReference type="PIRSF" id="PIRSF029063">
    <property type="entry name" value="IV_sec_VirJ"/>
    <property type="match status" value="1"/>
</dbReference>
<comment type="caution">
    <text evidence="3">The sequence shown here is derived from an EMBL/GenBank/DDBJ whole genome shotgun (WGS) entry which is preliminary data.</text>
</comment>
<keyword evidence="4" id="KW-1185">Reference proteome</keyword>
<dbReference type="SUPFAM" id="SSF53474">
    <property type="entry name" value="alpha/beta-Hydrolases"/>
    <property type="match status" value="2"/>
</dbReference>
<gene>
    <name evidence="3" type="ORF">V8G57_04600</name>
</gene>
<dbReference type="InterPro" id="IPR010333">
    <property type="entry name" value="VirJ"/>
</dbReference>
<keyword evidence="1" id="KW-0732">Signal</keyword>
<dbReference type="Proteomes" id="UP001495910">
    <property type="component" value="Unassembled WGS sequence"/>
</dbReference>
<accession>A0ABU9PRP8</accession>
<dbReference type="RefSeq" id="WP_342828372.1">
    <property type="nucleotide sequence ID" value="NZ_JBANDC010000003.1"/>
</dbReference>
<dbReference type="Gene3D" id="3.40.50.1820">
    <property type="entry name" value="alpha/beta hydrolase"/>
    <property type="match status" value="1"/>
</dbReference>
<evidence type="ECO:0000313" key="3">
    <source>
        <dbReference type="EMBL" id="MEM4986666.1"/>
    </source>
</evidence>